<reference evidence="3 4" key="2">
    <citation type="journal article" date="2014" name="J. Gen. Appl. Microbiol.">
        <title>The early diverging ascomycetous budding yeast Saitoella complicata has three histone deacetylases belonging to the Clr6, Hos2, and Rpd3 lineages.</title>
        <authorList>
            <person name="Nishida H."/>
            <person name="Matsumoto T."/>
            <person name="Kondo S."/>
            <person name="Hamamoto M."/>
            <person name="Yoshikawa H."/>
        </authorList>
    </citation>
    <scope>NUCLEOTIDE SEQUENCE [LARGE SCALE GENOMIC DNA]</scope>
    <source>
        <strain evidence="3 4">NRRL Y-17804</strain>
    </source>
</reference>
<reference evidence="3 4" key="3">
    <citation type="journal article" date="2015" name="Genome Announc.">
        <title>Draft Genome Sequence of the Archiascomycetous Yeast Saitoella complicata.</title>
        <authorList>
            <person name="Yamauchi K."/>
            <person name="Kondo S."/>
            <person name="Hamamoto M."/>
            <person name="Takahashi Y."/>
            <person name="Ogura Y."/>
            <person name="Hayashi T."/>
            <person name="Nishida H."/>
        </authorList>
    </citation>
    <scope>NUCLEOTIDE SEQUENCE [LARGE SCALE GENOMIC DNA]</scope>
    <source>
        <strain evidence="3 4">NRRL Y-17804</strain>
    </source>
</reference>
<dbReference type="InterPro" id="IPR046341">
    <property type="entry name" value="SET_dom_sf"/>
</dbReference>
<dbReference type="OMA" id="ICARRYS"/>
<dbReference type="EMBL" id="BACD03000004">
    <property type="protein sequence ID" value="GAO46600.1"/>
    <property type="molecule type" value="Genomic_DNA"/>
</dbReference>
<gene>
    <name evidence="3" type="ORF">G7K_0827-t1</name>
</gene>
<dbReference type="PANTHER" id="PTHR12197">
    <property type="entry name" value="HISTONE-LYSINE N-METHYLTRANSFERASE SMYD"/>
    <property type="match status" value="1"/>
</dbReference>
<dbReference type="STRING" id="698492.A0A0E9NB13"/>
<feature type="domain" description="SET" evidence="2">
    <location>
        <begin position="18"/>
        <end position="288"/>
    </location>
</feature>
<keyword evidence="4" id="KW-1185">Reference proteome</keyword>
<evidence type="ECO:0000259" key="2">
    <source>
        <dbReference type="PROSITE" id="PS50280"/>
    </source>
</evidence>
<evidence type="ECO:0000313" key="3">
    <source>
        <dbReference type="EMBL" id="GAO46600.1"/>
    </source>
</evidence>
<dbReference type="InterPro" id="IPR001214">
    <property type="entry name" value="SET_dom"/>
</dbReference>
<proteinExistence type="predicted"/>
<dbReference type="Proteomes" id="UP000033140">
    <property type="component" value="Unassembled WGS sequence"/>
</dbReference>
<feature type="region of interest" description="Disordered" evidence="1">
    <location>
        <begin position="137"/>
        <end position="173"/>
    </location>
</feature>
<dbReference type="PANTHER" id="PTHR12197:SF251">
    <property type="entry name" value="EG:BACR7C10.4 PROTEIN"/>
    <property type="match status" value="1"/>
</dbReference>
<dbReference type="RefSeq" id="XP_019022469.1">
    <property type="nucleotide sequence ID" value="XM_019171675.1"/>
</dbReference>
<dbReference type="InterPro" id="IPR050869">
    <property type="entry name" value="H3K4_H4K5_MeTrfase"/>
</dbReference>
<name>A0A0E9NB13_SAICN</name>
<reference evidence="3 4" key="1">
    <citation type="journal article" date="2011" name="J. Gen. Appl. Microbiol.">
        <title>Draft genome sequencing of the enigmatic yeast Saitoella complicata.</title>
        <authorList>
            <person name="Nishida H."/>
            <person name="Hamamoto M."/>
            <person name="Sugiyama J."/>
        </authorList>
    </citation>
    <scope>NUCLEOTIDE SEQUENCE [LARGE SCALE GENOMIC DNA]</scope>
    <source>
        <strain evidence="3 4">NRRL Y-17804</strain>
    </source>
</reference>
<dbReference type="Pfam" id="PF00856">
    <property type="entry name" value="SET"/>
    <property type="match status" value="1"/>
</dbReference>
<dbReference type="PROSITE" id="PS50280">
    <property type="entry name" value="SET"/>
    <property type="match status" value="1"/>
</dbReference>
<feature type="compositionally biased region" description="Acidic residues" evidence="1">
    <location>
        <begin position="217"/>
        <end position="234"/>
    </location>
</feature>
<feature type="region of interest" description="Disordered" evidence="1">
    <location>
        <begin position="190"/>
        <end position="234"/>
    </location>
</feature>
<accession>A0A0E9NB13</accession>
<dbReference type="OrthoDB" id="1028014at2759"/>
<sequence>MTTDYQKQLDAYLGQYADNVELRLHPQSDPSIPADRYLVATRDYKIGEVIFTESPILHTQHPYAQTFQPSTNLNLAFDWQRILHLYAHLRTTDDGPECALVKLGLNVLSVDGATNAIAQEEDEDKLKDHKESAKAWVNRWKERRRNKNKKKKKGGAAAPAPAAGEEEKGEEWVPTVEEIERLIHVLETNCHSRSSHPDPVRGETASPTTSTSTKGDDWEDEDAAEKEDEDEEEEEEQCGLFLLASFMNHSCLPTASVLLPLASSSPPTLTLICTKPIKTGEEVTISYHDQEFIQTEDRRMLLRRRGFVCECVMCSGDVADYARAALCTNSGCTDGIASPTASGWLCDTCSHQLSDEQVSEIEQAEEEWEEEWEELGSSPLITALVSSLISHISTTPLADPNTCQPPSLLKLREATSPLHPAHTHISSLIRHLTFTPTLITPLRLDHGLDTPFHLLQYLLSSAYRLLRLDRGVEGSVRGLSEEVRHLAYWLAKEGKDLGGREGVKEGERERFALVEGWAEGVWGEHGRGLNGQL</sequence>
<organism evidence="3 4">
    <name type="scientific">Saitoella complicata (strain BCRC 22490 / CBS 7301 / JCM 7358 / NBRC 10748 / NRRL Y-17804)</name>
    <dbReference type="NCBI Taxonomy" id="698492"/>
    <lineage>
        <taxon>Eukaryota</taxon>
        <taxon>Fungi</taxon>
        <taxon>Dikarya</taxon>
        <taxon>Ascomycota</taxon>
        <taxon>Taphrinomycotina</taxon>
        <taxon>Taphrinomycotina incertae sedis</taxon>
        <taxon>Saitoella</taxon>
    </lineage>
</organism>
<dbReference type="CDD" id="cd20071">
    <property type="entry name" value="SET_SMYD"/>
    <property type="match status" value="1"/>
</dbReference>
<dbReference type="AlphaFoldDB" id="A0A0E9NB13"/>
<dbReference type="GO" id="GO:0005634">
    <property type="term" value="C:nucleus"/>
    <property type="evidence" value="ECO:0007669"/>
    <property type="project" value="TreeGrafter"/>
</dbReference>
<dbReference type="Gene3D" id="2.170.270.10">
    <property type="entry name" value="SET domain"/>
    <property type="match status" value="1"/>
</dbReference>
<comment type="caution">
    <text evidence="3">The sequence shown here is derived from an EMBL/GenBank/DDBJ whole genome shotgun (WGS) entry which is preliminary data.</text>
</comment>
<dbReference type="SUPFAM" id="SSF82199">
    <property type="entry name" value="SET domain"/>
    <property type="match status" value="1"/>
</dbReference>
<protein>
    <recommendedName>
        <fullName evidence="2">SET domain-containing protein</fullName>
    </recommendedName>
</protein>
<evidence type="ECO:0000256" key="1">
    <source>
        <dbReference type="SAM" id="MobiDB-lite"/>
    </source>
</evidence>
<evidence type="ECO:0000313" key="4">
    <source>
        <dbReference type="Proteomes" id="UP000033140"/>
    </source>
</evidence>
<feature type="compositionally biased region" description="Basic residues" evidence="1">
    <location>
        <begin position="141"/>
        <end position="154"/>
    </location>
</feature>